<dbReference type="InterPro" id="IPR036515">
    <property type="entry name" value="Transposase_17_sf"/>
</dbReference>
<dbReference type="RefSeq" id="WP_255899139.1">
    <property type="nucleotide sequence ID" value="NZ_JAFMZO010000001.1"/>
</dbReference>
<comment type="caution">
    <text evidence="1">The sequence shown here is derived from an EMBL/GenBank/DDBJ whole genome shotgun (WGS) entry which is preliminary data.</text>
</comment>
<sequence length="113" mass="13512">MLKKDDFKDLVIKSLQFLKKEGSIIIHSYVIMPNHIHLIWQIQDGFKRDVVQMRFLKFTSQQMKFRLADSANPMLNEFLVNSTDRKYQFWKRSSLSVDLWSDEVFMQNGVHSQ</sequence>
<dbReference type="EMBL" id="JBHUHZ010000001">
    <property type="protein sequence ID" value="MFD2161518.1"/>
    <property type="molecule type" value="Genomic_DNA"/>
</dbReference>
<keyword evidence="2" id="KW-1185">Reference proteome</keyword>
<gene>
    <name evidence="1" type="ORF">ACFSJU_03885</name>
</gene>
<proteinExistence type="predicted"/>
<dbReference type="Gene3D" id="3.30.70.1290">
    <property type="entry name" value="Transposase IS200-like"/>
    <property type="match status" value="1"/>
</dbReference>
<reference evidence="2" key="1">
    <citation type="journal article" date="2019" name="Int. J. Syst. Evol. Microbiol.">
        <title>The Global Catalogue of Microorganisms (GCM) 10K type strain sequencing project: providing services to taxonomists for standard genome sequencing and annotation.</title>
        <authorList>
            <consortium name="The Broad Institute Genomics Platform"/>
            <consortium name="The Broad Institute Genome Sequencing Center for Infectious Disease"/>
            <person name="Wu L."/>
            <person name="Ma J."/>
        </authorList>
    </citation>
    <scope>NUCLEOTIDE SEQUENCE [LARGE SCALE GENOMIC DNA]</scope>
    <source>
        <strain evidence="2">KCTC 42217</strain>
    </source>
</reference>
<dbReference type="SUPFAM" id="SSF143422">
    <property type="entry name" value="Transposase IS200-like"/>
    <property type="match status" value="1"/>
</dbReference>
<accession>A0ABW4ZHK2</accession>
<dbReference type="Proteomes" id="UP001597387">
    <property type="component" value="Unassembled WGS sequence"/>
</dbReference>
<name>A0ABW4ZHK2_9SPHI</name>
<evidence type="ECO:0000313" key="2">
    <source>
        <dbReference type="Proteomes" id="UP001597387"/>
    </source>
</evidence>
<evidence type="ECO:0008006" key="3">
    <source>
        <dbReference type="Google" id="ProtNLM"/>
    </source>
</evidence>
<evidence type="ECO:0000313" key="1">
    <source>
        <dbReference type="EMBL" id="MFD2161518.1"/>
    </source>
</evidence>
<protein>
    <recommendedName>
        <fullName evidence="3">Transposase IS200-like domain-containing protein</fullName>
    </recommendedName>
</protein>
<organism evidence="1 2">
    <name type="scientific">Paradesertivirga mongoliensis</name>
    <dbReference type="NCBI Taxonomy" id="2100740"/>
    <lineage>
        <taxon>Bacteria</taxon>
        <taxon>Pseudomonadati</taxon>
        <taxon>Bacteroidota</taxon>
        <taxon>Sphingobacteriia</taxon>
        <taxon>Sphingobacteriales</taxon>
        <taxon>Sphingobacteriaceae</taxon>
        <taxon>Paradesertivirga</taxon>
    </lineage>
</organism>